<evidence type="ECO:0000256" key="1">
    <source>
        <dbReference type="SAM" id="SignalP"/>
    </source>
</evidence>
<name>A0AAJ0MAQ7_9PEZI</name>
<dbReference type="AlphaFoldDB" id="A0AAJ0MAQ7"/>
<dbReference type="CDD" id="cd06546">
    <property type="entry name" value="GH18_CTS3_chitinase"/>
    <property type="match status" value="1"/>
</dbReference>
<keyword evidence="1" id="KW-0732">Signal</keyword>
<keyword evidence="4" id="KW-1185">Reference proteome</keyword>
<dbReference type="PROSITE" id="PS51910">
    <property type="entry name" value="GH18_2"/>
    <property type="match status" value="1"/>
</dbReference>
<dbReference type="InterPro" id="IPR001223">
    <property type="entry name" value="Glyco_hydro18_cat"/>
</dbReference>
<reference evidence="3" key="1">
    <citation type="journal article" date="2023" name="Mol. Phylogenet. Evol.">
        <title>Genome-scale phylogeny and comparative genomics of the fungal order Sordariales.</title>
        <authorList>
            <person name="Hensen N."/>
            <person name="Bonometti L."/>
            <person name="Westerberg I."/>
            <person name="Brannstrom I.O."/>
            <person name="Guillou S."/>
            <person name="Cros-Aarteil S."/>
            <person name="Calhoun S."/>
            <person name="Haridas S."/>
            <person name="Kuo A."/>
            <person name="Mondo S."/>
            <person name="Pangilinan J."/>
            <person name="Riley R."/>
            <person name="LaButti K."/>
            <person name="Andreopoulos B."/>
            <person name="Lipzen A."/>
            <person name="Chen C."/>
            <person name="Yan M."/>
            <person name="Daum C."/>
            <person name="Ng V."/>
            <person name="Clum A."/>
            <person name="Steindorff A."/>
            <person name="Ohm R.A."/>
            <person name="Martin F."/>
            <person name="Silar P."/>
            <person name="Natvig D.O."/>
            <person name="Lalanne C."/>
            <person name="Gautier V."/>
            <person name="Ament-Velasquez S.L."/>
            <person name="Kruys A."/>
            <person name="Hutchinson M.I."/>
            <person name="Powell A.J."/>
            <person name="Barry K."/>
            <person name="Miller A.N."/>
            <person name="Grigoriev I.V."/>
            <person name="Debuchy R."/>
            <person name="Gladieux P."/>
            <person name="Hiltunen Thoren M."/>
            <person name="Johannesson H."/>
        </authorList>
    </citation>
    <scope>NUCLEOTIDE SEQUENCE</scope>
    <source>
        <strain evidence="3">CBS 955.72</strain>
    </source>
</reference>
<protein>
    <submittedName>
        <fullName evidence="3">Coagulation factor 5/8 type domain protein</fullName>
    </submittedName>
</protein>
<reference evidence="3" key="2">
    <citation type="submission" date="2023-06" db="EMBL/GenBank/DDBJ databases">
        <authorList>
            <consortium name="Lawrence Berkeley National Laboratory"/>
            <person name="Haridas S."/>
            <person name="Hensen N."/>
            <person name="Bonometti L."/>
            <person name="Westerberg I."/>
            <person name="Brannstrom I.O."/>
            <person name="Guillou S."/>
            <person name="Cros-Aarteil S."/>
            <person name="Calhoun S."/>
            <person name="Kuo A."/>
            <person name="Mondo S."/>
            <person name="Pangilinan J."/>
            <person name="Riley R."/>
            <person name="Labutti K."/>
            <person name="Andreopoulos B."/>
            <person name="Lipzen A."/>
            <person name="Chen C."/>
            <person name="Yanf M."/>
            <person name="Daum C."/>
            <person name="Ng V."/>
            <person name="Clum A."/>
            <person name="Steindorff A."/>
            <person name="Ohm R."/>
            <person name="Martin F."/>
            <person name="Silar P."/>
            <person name="Natvig D."/>
            <person name="Lalanne C."/>
            <person name="Gautier V."/>
            <person name="Ament-Velasquez S.L."/>
            <person name="Kruys A."/>
            <person name="Hutchinson M.I."/>
            <person name="Powell A.J."/>
            <person name="Barry K."/>
            <person name="Miller A.N."/>
            <person name="Grigoriev I.V."/>
            <person name="Debuchy R."/>
            <person name="Gladieux P."/>
            <person name="Thoren M.H."/>
            <person name="Johannesson H."/>
        </authorList>
    </citation>
    <scope>NUCLEOTIDE SEQUENCE</scope>
    <source>
        <strain evidence="3">CBS 955.72</strain>
    </source>
</reference>
<dbReference type="EMBL" id="JAUIQD010000006">
    <property type="protein sequence ID" value="KAK3346533.1"/>
    <property type="molecule type" value="Genomic_DNA"/>
</dbReference>
<dbReference type="SUPFAM" id="SSF51445">
    <property type="entry name" value="(Trans)glycosidases"/>
    <property type="match status" value="1"/>
</dbReference>
<evidence type="ECO:0000313" key="3">
    <source>
        <dbReference type="EMBL" id="KAK3346533.1"/>
    </source>
</evidence>
<evidence type="ECO:0000259" key="2">
    <source>
        <dbReference type="PROSITE" id="PS51910"/>
    </source>
</evidence>
<comment type="caution">
    <text evidence="3">The sequence shown here is derived from an EMBL/GenBank/DDBJ whole genome shotgun (WGS) entry which is preliminary data.</text>
</comment>
<gene>
    <name evidence="3" type="ORF">B0T25DRAFT_506999</name>
</gene>
<accession>A0AAJ0MAQ7</accession>
<dbReference type="GO" id="GO:0005975">
    <property type="term" value="P:carbohydrate metabolic process"/>
    <property type="evidence" value="ECO:0007669"/>
    <property type="project" value="InterPro"/>
</dbReference>
<dbReference type="Proteomes" id="UP001275084">
    <property type="component" value="Unassembled WGS sequence"/>
</dbReference>
<sequence length="369" mass="39895">MKAIIASAVALLGTLASALPAHSLVPRAVLELPRLVLYYQTTHDSQSLPISMLPLITEKGIALTHLIVCSFHVNYNGVVHLNDYPPGHPLFYTMWNETLIMKEAGVKVMGMVGGAAAGSFDTVTLDGDVINFEIYYRQLRDAIIYYGLQGMDLDVEQPMSQAGITRLVQRLRADFGPDFVITLAPVASALRGGANLSGFNYKQLETAVGPDIDFYNAQFYNGFGDLGTITDFGRVVSQGWNPRKILAGQITTSSNGAGFIPYDRLNATISALRTMYGQIGGIMGWEYFNSQPGGLAQPWQWAQVMTAILRPNEVPRLTITKAKAEGLIQAWKDSVLGGMVGGADGGNTIAAVKVPELTPNVDYMAMVNA</sequence>
<proteinExistence type="predicted"/>
<feature type="domain" description="GH18" evidence="2">
    <location>
        <begin position="33"/>
        <end position="312"/>
    </location>
</feature>
<dbReference type="Gene3D" id="3.20.20.80">
    <property type="entry name" value="Glycosidases"/>
    <property type="match status" value="1"/>
</dbReference>
<feature type="signal peptide" evidence="1">
    <location>
        <begin position="1"/>
        <end position="18"/>
    </location>
</feature>
<dbReference type="Pfam" id="PF00704">
    <property type="entry name" value="Glyco_hydro_18"/>
    <property type="match status" value="1"/>
</dbReference>
<organism evidence="3 4">
    <name type="scientific">Lasiosphaeria hispida</name>
    <dbReference type="NCBI Taxonomy" id="260671"/>
    <lineage>
        <taxon>Eukaryota</taxon>
        <taxon>Fungi</taxon>
        <taxon>Dikarya</taxon>
        <taxon>Ascomycota</taxon>
        <taxon>Pezizomycotina</taxon>
        <taxon>Sordariomycetes</taxon>
        <taxon>Sordariomycetidae</taxon>
        <taxon>Sordariales</taxon>
        <taxon>Lasiosphaeriaceae</taxon>
        <taxon>Lasiosphaeria</taxon>
    </lineage>
</organism>
<dbReference type="InterPro" id="IPR017853">
    <property type="entry name" value="GH"/>
</dbReference>
<feature type="chain" id="PRO_5042471932" evidence="1">
    <location>
        <begin position="19"/>
        <end position="369"/>
    </location>
</feature>
<evidence type="ECO:0000313" key="4">
    <source>
        <dbReference type="Proteomes" id="UP001275084"/>
    </source>
</evidence>